<proteinExistence type="predicted"/>
<protein>
    <submittedName>
        <fullName evidence="3">YceI family protein</fullName>
    </submittedName>
</protein>
<reference evidence="3 4" key="1">
    <citation type="submission" date="2023-03" db="EMBL/GenBank/DDBJ databases">
        <title>Paludisphaera mucosa sp. nov. a novel planctomycete from northern fen.</title>
        <authorList>
            <person name="Ivanova A."/>
        </authorList>
    </citation>
    <scope>NUCLEOTIDE SEQUENCE [LARGE SCALE GENOMIC DNA]</scope>
    <source>
        <strain evidence="3 4">Pla2</strain>
    </source>
</reference>
<dbReference type="Proteomes" id="UP001216907">
    <property type="component" value="Unassembled WGS sequence"/>
</dbReference>
<feature type="domain" description="Lipid/polyisoprenoid-binding YceI-like" evidence="2">
    <location>
        <begin position="27"/>
        <end position="189"/>
    </location>
</feature>
<comment type="caution">
    <text evidence="3">The sequence shown here is derived from an EMBL/GenBank/DDBJ whole genome shotgun (WGS) entry which is preliminary data.</text>
</comment>
<dbReference type="SUPFAM" id="SSF101874">
    <property type="entry name" value="YceI-like"/>
    <property type="match status" value="1"/>
</dbReference>
<feature type="signal peptide" evidence="1">
    <location>
        <begin position="1"/>
        <end position="24"/>
    </location>
</feature>
<dbReference type="EMBL" id="JARRAG010000001">
    <property type="protein sequence ID" value="MDG3002471.1"/>
    <property type="molecule type" value="Genomic_DNA"/>
</dbReference>
<dbReference type="RefSeq" id="WP_277858835.1">
    <property type="nucleotide sequence ID" value="NZ_JARRAG010000001.1"/>
</dbReference>
<evidence type="ECO:0000313" key="3">
    <source>
        <dbReference type="EMBL" id="MDG3002471.1"/>
    </source>
</evidence>
<accession>A0ABT6F4P1</accession>
<keyword evidence="1" id="KW-0732">Signal</keyword>
<name>A0ABT6F4P1_9BACT</name>
<keyword evidence="4" id="KW-1185">Reference proteome</keyword>
<dbReference type="InterPro" id="IPR007372">
    <property type="entry name" value="Lipid/polyisoprenoid-bd_YceI"/>
</dbReference>
<organism evidence="3 4">
    <name type="scientific">Paludisphaera mucosa</name>
    <dbReference type="NCBI Taxonomy" id="3030827"/>
    <lineage>
        <taxon>Bacteria</taxon>
        <taxon>Pseudomonadati</taxon>
        <taxon>Planctomycetota</taxon>
        <taxon>Planctomycetia</taxon>
        <taxon>Isosphaerales</taxon>
        <taxon>Isosphaeraceae</taxon>
        <taxon>Paludisphaera</taxon>
    </lineage>
</organism>
<dbReference type="PANTHER" id="PTHR34406">
    <property type="entry name" value="PROTEIN YCEI"/>
    <property type="match status" value="1"/>
</dbReference>
<feature type="chain" id="PRO_5046193519" evidence="1">
    <location>
        <begin position="25"/>
        <end position="191"/>
    </location>
</feature>
<dbReference type="PANTHER" id="PTHR34406:SF1">
    <property type="entry name" value="PROTEIN YCEI"/>
    <property type="match status" value="1"/>
</dbReference>
<evidence type="ECO:0000256" key="1">
    <source>
        <dbReference type="SAM" id="SignalP"/>
    </source>
</evidence>
<gene>
    <name evidence="3" type="ORF">PZE19_01615</name>
</gene>
<evidence type="ECO:0000313" key="4">
    <source>
        <dbReference type="Proteomes" id="UP001216907"/>
    </source>
</evidence>
<sequence>MRAIAMTTGLLAAVLILAPEPARAADKYNVDPAHTAVVFKIEHGGFSWTYGRFNDVSGTFTIDAKSPESSQVAVIIKTDSLDTGNPQREGHLKSPDFFNAKQFPSITFKSTSVSKAEKGLTVVGDLTLHGVTKPVTLHLVGGKVGEFPKGVQRTGYSTELSIKRSEFGMDKMIPAAGDEVVIMISFEGTRP</sequence>
<dbReference type="Gene3D" id="2.40.128.110">
    <property type="entry name" value="Lipid/polyisoprenoid-binding, YceI-like"/>
    <property type="match status" value="1"/>
</dbReference>
<dbReference type="SMART" id="SM00867">
    <property type="entry name" value="YceI"/>
    <property type="match status" value="1"/>
</dbReference>
<dbReference type="InterPro" id="IPR036761">
    <property type="entry name" value="TTHA0802/YceI-like_sf"/>
</dbReference>
<dbReference type="Pfam" id="PF04264">
    <property type="entry name" value="YceI"/>
    <property type="match status" value="1"/>
</dbReference>
<evidence type="ECO:0000259" key="2">
    <source>
        <dbReference type="SMART" id="SM00867"/>
    </source>
</evidence>